<dbReference type="Gene3D" id="3.40.50.720">
    <property type="entry name" value="NAD(P)-binding Rossmann-like Domain"/>
    <property type="match status" value="1"/>
</dbReference>
<evidence type="ECO:0000259" key="6">
    <source>
        <dbReference type="Pfam" id="PF10615"/>
    </source>
</evidence>
<evidence type="ECO:0000313" key="8">
    <source>
        <dbReference type="Proteomes" id="UP001214628"/>
    </source>
</evidence>
<dbReference type="InterPro" id="IPR037119">
    <property type="entry name" value="Haem_oxidase_HugZ-like_sf"/>
</dbReference>
<evidence type="ECO:0000256" key="3">
    <source>
        <dbReference type="ARBA" id="ARBA00023002"/>
    </source>
</evidence>
<keyword evidence="3" id="KW-0560">Oxidoreductase</keyword>
<dbReference type="Pfam" id="PF00106">
    <property type="entry name" value="adh_short"/>
    <property type="match status" value="1"/>
</dbReference>
<keyword evidence="5" id="KW-0472">Membrane</keyword>
<keyword evidence="2" id="KW-0521">NADP</keyword>
<feature type="domain" description="DUF2470" evidence="6">
    <location>
        <begin position="10"/>
        <end position="95"/>
    </location>
</feature>
<evidence type="ECO:0000256" key="5">
    <source>
        <dbReference type="SAM" id="Phobius"/>
    </source>
</evidence>
<dbReference type="EMBL" id="CP118379">
    <property type="protein sequence ID" value="WFD44706.1"/>
    <property type="molecule type" value="Genomic_DNA"/>
</dbReference>
<dbReference type="InterPro" id="IPR019595">
    <property type="entry name" value="DUF2470"/>
</dbReference>
<comment type="similarity">
    <text evidence="1 4">Belongs to the short-chain dehydrogenases/reductases (SDR) family.</text>
</comment>
<feature type="transmembrane region" description="Helical" evidence="5">
    <location>
        <begin position="174"/>
        <end position="192"/>
    </location>
</feature>
<proteinExistence type="inferred from homology"/>
<evidence type="ECO:0000256" key="4">
    <source>
        <dbReference type="RuleBase" id="RU000363"/>
    </source>
</evidence>
<feature type="transmembrane region" description="Helical" evidence="5">
    <location>
        <begin position="123"/>
        <end position="150"/>
    </location>
</feature>
<dbReference type="PANTHER" id="PTHR24322">
    <property type="entry name" value="PKSB"/>
    <property type="match status" value="1"/>
</dbReference>
<evidence type="ECO:0000313" key="7">
    <source>
        <dbReference type="EMBL" id="WFD44706.1"/>
    </source>
</evidence>
<accession>A0AAF0F7M0</accession>
<dbReference type="InterPro" id="IPR036291">
    <property type="entry name" value="NAD(P)-bd_dom_sf"/>
</dbReference>
<dbReference type="PRINTS" id="PR00081">
    <property type="entry name" value="GDHRDH"/>
</dbReference>
<keyword evidence="5" id="KW-0812">Transmembrane</keyword>
<keyword evidence="8" id="KW-1185">Reference proteome</keyword>
<name>A0AAF0F7M0_9BASI</name>
<gene>
    <name evidence="7" type="ORF">MPSI1_003376</name>
</gene>
<dbReference type="GO" id="GO:0016616">
    <property type="term" value="F:oxidoreductase activity, acting on the CH-OH group of donors, NAD or NADP as acceptor"/>
    <property type="evidence" value="ECO:0007669"/>
    <property type="project" value="TreeGrafter"/>
</dbReference>
<dbReference type="InterPro" id="IPR002347">
    <property type="entry name" value="SDR_fam"/>
</dbReference>
<sequence length="498" mass="56365">MEQDVLRQSSDRICGHMNRDHDDAVAHLVMHYAQLTRLPKWACMETIDRDCMCIRYRPRWRPSTIEDLQCLPVLTIKFTPPLIDATDARKRLIELSEWSQAANRRLMHMDDQQDIWDRWNVEVLLAGFNAVIMHPITFGAIVTLALALFFSKREPGCFRMTASLAAQFNTCTRFAQNVFIVMLWFCMLLYFAKLISWISHRWQNAAPIPKDSFWSIGGWARDFARQRPLPQLDSHAWSQETVVITGGARGFGAEVALQLADKGAQVITLDVVSANVKHPNLFAYHCDVSKQNEVQSVCRDIIAKHRQPTILINNAAIRNGRPLLAVSQEDIARVLHTNLMAHFWTLKEFLPGMVQRKRGHVVTISSMMGETGVAQMLDYVASKHGLVGLHSSLRHELDAIYQTPFVRTTLVTTGHLKETGLFSGIAYNRLARFLAPTVSIARVSDALVLALESQESCTIALPWYAAWTPILRIMPTFVTDTIQYMLGANHSMSTIVQA</sequence>
<keyword evidence="5" id="KW-1133">Transmembrane helix</keyword>
<evidence type="ECO:0000256" key="1">
    <source>
        <dbReference type="ARBA" id="ARBA00006484"/>
    </source>
</evidence>
<dbReference type="AlphaFoldDB" id="A0AAF0F7M0"/>
<organism evidence="7 8">
    <name type="scientific">Malassezia psittaci</name>
    <dbReference type="NCBI Taxonomy" id="1821823"/>
    <lineage>
        <taxon>Eukaryota</taxon>
        <taxon>Fungi</taxon>
        <taxon>Dikarya</taxon>
        <taxon>Basidiomycota</taxon>
        <taxon>Ustilaginomycotina</taxon>
        <taxon>Malasseziomycetes</taxon>
        <taxon>Malasseziales</taxon>
        <taxon>Malasseziaceae</taxon>
        <taxon>Malassezia</taxon>
    </lineage>
</organism>
<dbReference type="PROSITE" id="PS00061">
    <property type="entry name" value="ADH_SHORT"/>
    <property type="match status" value="1"/>
</dbReference>
<dbReference type="Pfam" id="PF10615">
    <property type="entry name" value="DUF2470"/>
    <property type="match status" value="1"/>
</dbReference>
<dbReference type="PRINTS" id="PR00080">
    <property type="entry name" value="SDRFAMILY"/>
</dbReference>
<dbReference type="SUPFAM" id="SSF51735">
    <property type="entry name" value="NAD(P)-binding Rossmann-fold domains"/>
    <property type="match status" value="1"/>
</dbReference>
<dbReference type="Proteomes" id="UP001214628">
    <property type="component" value="Chromosome 5"/>
</dbReference>
<reference evidence="7" key="1">
    <citation type="submission" date="2023-02" db="EMBL/GenBank/DDBJ databases">
        <title>Mating type loci evolution in Malassezia.</title>
        <authorList>
            <person name="Coelho M.A."/>
        </authorList>
    </citation>
    <scope>NUCLEOTIDE SEQUENCE</scope>
    <source>
        <strain evidence="7">CBS 14136</strain>
    </source>
</reference>
<evidence type="ECO:0000256" key="2">
    <source>
        <dbReference type="ARBA" id="ARBA00022857"/>
    </source>
</evidence>
<protein>
    <recommendedName>
        <fullName evidence="6">DUF2470 domain-containing protein</fullName>
    </recommendedName>
</protein>
<dbReference type="Gene3D" id="3.20.180.10">
    <property type="entry name" value="PNP-oxidase-like"/>
    <property type="match status" value="1"/>
</dbReference>
<dbReference type="InterPro" id="IPR020904">
    <property type="entry name" value="Sc_DH/Rdtase_CS"/>
</dbReference>
<dbReference type="PANTHER" id="PTHR24322:SF736">
    <property type="entry name" value="RETINOL DEHYDROGENASE 10"/>
    <property type="match status" value="1"/>
</dbReference>